<feature type="transmembrane region" description="Helical" evidence="2">
    <location>
        <begin position="75"/>
        <end position="93"/>
    </location>
</feature>
<comment type="caution">
    <text evidence="3">The sequence shown here is derived from an EMBL/GenBank/DDBJ whole genome shotgun (WGS) entry which is preliminary data.</text>
</comment>
<feature type="transmembrane region" description="Helical" evidence="2">
    <location>
        <begin position="242"/>
        <end position="258"/>
    </location>
</feature>
<protein>
    <recommendedName>
        <fullName evidence="5">ZIP Zinc transporter</fullName>
    </recommendedName>
</protein>
<evidence type="ECO:0000256" key="1">
    <source>
        <dbReference type="SAM" id="MobiDB-lite"/>
    </source>
</evidence>
<feature type="region of interest" description="Disordered" evidence="1">
    <location>
        <begin position="99"/>
        <end position="120"/>
    </location>
</feature>
<keyword evidence="4" id="KW-1185">Reference proteome</keyword>
<name>A0ABU3BNH4_9BACT</name>
<proteinExistence type="predicted"/>
<evidence type="ECO:0008006" key="5">
    <source>
        <dbReference type="Google" id="ProtNLM"/>
    </source>
</evidence>
<feature type="transmembrane region" description="Helical" evidence="2">
    <location>
        <begin position="130"/>
        <end position="149"/>
    </location>
</feature>
<keyword evidence="2" id="KW-0472">Membrane</keyword>
<evidence type="ECO:0000313" key="3">
    <source>
        <dbReference type="EMBL" id="MDT0630818.1"/>
    </source>
</evidence>
<evidence type="ECO:0000256" key="2">
    <source>
        <dbReference type="SAM" id="Phobius"/>
    </source>
</evidence>
<feature type="transmembrane region" description="Helical" evidence="2">
    <location>
        <begin position="155"/>
        <end position="176"/>
    </location>
</feature>
<reference evidence="3 4" key="1">
    <citation type="submission" date="2023-09" db="EMBL/GenBank/DDBJ databases">
        <authorList>
            <person name="Rey-Velasco X."/>
        </authorList>
    </citation>
    <scope>NUCLEOTIDE SEQUENCE [LARGE SCALE GENOMIC DNA]</scope>
    <source>
        <strain evidence="3 4">F394</strain>
    </source>
</reference>
<dbReference type="RefSeq" id="WP_311662154.1">
    <property type="nucleotide sequence ID" value="NZ_JAVRHT010000005.1"/>
</dbReference>
<keyword evidence="2" id="KW-0812">Transmembrane</keyword>
<dbReference type="Proteomes" id="UP001267426">
    <property type="component" value="Unassembled WGS sequence"/>
</dbReference>
<feature type="transmembrane region" description="Helical" evidence="2">
    <location>
        <begin position="188"/>
        <end position="207"/>
    </location>
</feature>
<accession>A0ABU3BNH4</accession>
<gene>
    <name evidence="3" type="ORF">RM540_03580</name>
</gene>
<sequence>MIGLALVAALVLAGVHLVAARLRFLDGTPRSRWLSGAGGVSVAYVFVHLMPELAEGQSAASARSGGLFGMFEQEVYLLALAGLLVFYGAERLAKKSGGLHRGEGEAAGDEDAPSRAASASGNGTAGGAGFWVHLGSFALYNAIIGYLLVHREEPGALGLAVFAVAMALHFVVTDYGLRTDYQRSWERVGRWVLVASVLAGWALGAAFEVSELAIAGITAFLGGGVILNVLKEELPEERKSRFSALLLGAVAYAGLLLLL</sequence>
<feature type="transmembrane region" description="Helical" evidence="2">
    <location>
        <begin position="213"/>
        <end position="230"/>
    </location>
</feature>
<dbReference type="EMBL" id="JAVRHT010000005">
    <property type="protein sequence ID" value="MDT0630818.1"/>
    <property type="molecule type" value="Genomic_DNA"/>
</dbReference>
<keyword evidence="2" id="KW-1133">Transmembrane helix</keyword>
<evidence type="ECO:0000313" key="4">
    <source>
        <dbReference type="Proteomes" id="UP001267426"/>
    </source>
</evidence>
<organism evidence="3 4">
    <name type="scientific">Rubrivirga litoralis</name>
    <dbReference type="NCBI Taxonomy" id="3075598"/>
    <lineage>
        <taxon>Bacteria</taxon>
        <taxon>Pseudomonadati</taxon>
        <taxon>Rhodothermota</taxon>
        <taxon>Rhodothermia</taxon>
        <taxon>Rhodothermales</taxon>
        <taxon>Rubricoccaceae</taxon>
        <taxon>Rubrivirga</taxon>
    </lineage>
</organism>